<dbReference type="AlphaFoldDB" id="A0A0V0Z0E9"/>
<name>A0A0V0Z0E9_9BILA</name>
<accession>A0A0V0Z0E9</accession>
<keyword evidence="2" id="KW-1185">Reference proteome</keyword>
<dbReference type="EMBL" id="JYDQ01000989">
    <property type="protein sequence ID" value="KRY06015.1"/>
    <property type="molecule type" value="Genomic_DNA"/>
</dbReference>
<organism evidence="1 2">
    <name type="scientific">Trichinella patagoniensis</name>
    <dbReference type="NCBI Taxonomy" id="990121"/>
    <lineage>
        <taxon>Eukaryota</taxon>
        <taxon>Metazoa</taxon>
        <taxon>Ecdysozoa</taxon>
        <taxon>Nematoda</taxon>
        <taxon>Enoplea</taxon>
        <taxon>Dorylaimia</taxon>
        <taxon>Trichinellida</taxon>
        <taxon>Trichinellidae</taxon>
        <taxon>Trichinella</taxon>
    </lineage>
</organism>
<protein>
    <submittedName>
        <fullName evidence="1">Uncharacterized protein</fullName>
    </submittedName>
</protein>
<sequence>MRHQGIHRGSMMIPALDNGRRTLDRFLEALKCLKPEPI</sequence>
<reference evidence="1 2" key="1">
    <citation type="submission" date="2015-01" db="EMBL/GenBank/DDBJ databases">
        <title>Evolution of Trichinella species and genotypes.</title>
        <authorList>
            <person name="Korhonen P.K."/>
            <person name="Edoardo P."/>
            <person name="Giuseppe L.R."/>
            <person name="Gasser R.B."/>
        </authorList>
    </citation>
    <scope>NUCLEOTIDE SEQUENCE [LARGE SCALE GENOMIC DNA]</scope>
    <source>
        <strain evidence="1">ISS2496</strain>
    </source>
</reference>
<gene>
    <name evidence="1" type="ORF">T12_9530</name>
</gene>
<evidence type="ECO:0000313" key="2">
    <source>
        <dbReference type="Proteomes" id="UP000054783"/>
    </source>
</evidence>
<proteinExistence type="predicted"/>
<evidence type="ECO:0000313" key="1">
    <source>
        <dbReference type="EMBL" id="KRY06015.1"/>
    </source>
</evidence>
<dbReference type="Proteomes" id="UP000054783">
    <property type="component" value="Unassembled WGS sequence"/>
</dbReference>
<comment type="caution">
    <text evidence="1">The sequence shown here is derived from an EMBL/GenBank/DDBJ whole genome shotgun (WGS) entry which is preliminary data.</text>
</comment>